<protein>
    <submittedName>
        <fullName evidence="1">Uncharacterized protein</fullName>
    </submittedName>
</protein>
<comment type="caution">
    <text evidence="1">The sequence shown here is derived from an EMBL/GenBank/DDBJ whole genome shotgun (WGS) entry which is preliminary data.</text>
</comment>
<accession>A0A317X125</accession>
<dbReference type="EMBL" id="MSFL01000001">
    <property type="protein sequence ID" value="PWY92286.1"/>
    <property type="molecule type" value="Genomic_DNA"/>
</dbReference>
<keyword evidence="2" id="KW-1185">Reference proteome</keyword>
<organism evidence="1 2">
    <name type="scientific">Aspergillus heteromorphus CBS 117.55</name>
    <dbReference type="NCBI Taxonomy" id="1448321"/>
    <lineage>
        <taxon>Eukaryota</taxon>
        <taxon>Fungi</taxon>
        <taxon>Dikarya</taxon>
        <taxon>Ascomycota</taxon>
        <taxon>Pezizomycotina</taxon>
        <taxon>Eurotiomycetes</taxon>
        <taxon>Eurotiomycetidae</taxon>
        <taxon>Eurotiales</taxon>
        <taxon>Aspergillaceae</taxon>
        <taxon>Aspergillus</taxon>
        <taxon>Aspergillus subgen. Circumdati</taxon>
    </lineage>
</organism>
<dbReference type="Pfam" id="PF12311">
    <property type="entry name" value="DUF3632"/>
    <property type="match status" value="1"/>
</dbReference>
<gene>
    <name evidence="1" type="ORF">BO70DRAFT_327382</name>
</gene>
<dbReference type="AlphaFoldDB" id="A0A317X125"/>
<proteinExistence type="predicted"/>
<dbReference type="Proteomes" id="UP000247233">
    <property type="component" value="Unassembled WGS sequence"/>
</dbReference>
<dbReference type="OrthoDB" id="3350591at2759"/>
<dbReference type="VEuPathDB" id="FungiDB:BO70DRAFT_327382"/>
<dbReference type="STRING" id="1448321.A0A317X125"/>
<reference evidence="1 2" key="1">
    <citation type="submission" date="2016-12" db="EMBL/GenBank/DDBJ databases">
        <title>The genomes of Aspergillus section Nigri reveals drivers in fungal speciation.</title>
        <authorList>
            <consortium name="DOE Joint Genome Institute"/>
            <person name="Vesth T.C."/>
            <person name="Nybo J."/>
            <person name="Theobald S."/>
            <person name="Brandl J."/>
            <person name="Frisvad J.C."/>
            <person name="Nielsen K.F."/>
            <person name="Lyhne E.K."/>
            <person name="Kogle M.E."/>
            <person name="Kuo A."/>
            <person name="Riley R."/>
            <person name="Clum A."/>
            <person name="Nolan M."/>
            <person name="Lipzen A."/>
            <person name="Salamov A."/>
            <person name="Henrissat B."/>
            <person name="Wiebenga A."/>
            <person name="De Vries R.P."/>
            <person name="Grigoriev I.V."/>
            <person name="Mortensen U.H."/>
            <person name="Andersen M.R."/>
            <person name="Baker S.E."/>
        </authorList>
    </citation>
    <scope>NUCLEOTIDE SEQUENCE [LARGE SCALE GENOMIC DNA]</scope>
    <source>
        <strain evidence="1 2">CBS 117.55</strain>
    </source>
</reference>
<dbReference type="GeneID" id="37062932"/>
<dbReference type="PANTHER" id="PTHR38797">
    <property type="entry name" value="NUCLEAR PORE COMPLEX PROTEIN NUP85-RELATED"/>
    <property type="match status" value="1"/>
</dbReference>
<evidence type="ECO:0000313" key="2">
    <source>
        <dbReference type="Proteomes" id="UP000247233"/>
    </source>
</evidence>
<name>A0A317X125_9EURO</name>
<sequence length="304" mass="35123">MQNEYEIFLTELAEDEWPPRPEIISAFRSLLDNPSIPASKLAKESMSGTIAKAEKEDPTPHYSDLWSVLIPAVERFPEQGDRLVDFVIALHELPDCDGQFRELNGLSIYLSEFTFNHVDNSSNVPERDIKRQGFINANIFTAKLYLRLPRPNKFGFLIEYGAEVLLRTFEAAPWEEFHFPRIEDYISPIDDDDEEDYNKTRDEELGEVDVRILNGWVPAAAVWIEYCGKEIYKKEGSMGWEAVAFGRWTGPKGWSKERWAYWKKRAAWVSTVTALDRKTRRIAKSMMERMERIEGGGGWGSVNQ</sequence>
<dbReference type="RefSeq" id="XP_025404025.1">
    <property type="nucleotide sequence ID" value="XM_025540695.1"/>
</dbReference>
<evidence type="ECO:0000313" key="1">
    <source>
        <dbReference type="EMBL" id="PWY92286.1"/>
    </source>
</evidence>
<dbReference type="InterPro" id="IPR022085">
    <property type="entry name" value="OpdG"/>
</dbReference>
<dbReference type="PANTHER" id="PTHR38797:SF4">
    <property type="entry name" value="NUCLEAR PORE COMPLEX PROTEIN NUP85"/>
    <property type="match status" value="1"/>
</dbReference>
<dbReference type="InterPro" id="IPR053204">
    <property type="entry name" value="Oxopyrrolidines_Biosynth-assoc"/>
</dbReference>